<keyword evidence="2" id="KW-1185">Reference proteome</keyword>
<proteinExistence type="predicted"/>
<dbReference type="RefSeq" id="WP_069195622.1">
    <property type="nucleotide sequence ID" value="NZ_RLII01000028.1"/>
</dbReference>
<sequence length="205" mass="23679">MVEVYYYIPAEEVENAVECGLKLSECFEKEVIIGNTKMKCISALLNPKDDIEKYRSESLKCVKLELPSEYCFVADRYLYEIGLNHQAVMGLYLDSIMPIKDYPFGLYRLPECLVTSTVISEHISLLDKRLDSPVLFDNSEELYINNIVENLKEDYPNINDIMLYYFYCELEKEGKLEKVEDKGSKAVVFLDKEAGKAFMAKKPDI</sequence>
<dbReference type="OrthoDB" id="1739034at2"/>
<reference evidence="2" key="1">
    <citation type="submission" date="2018-11" db="EMBL/GenBank/DDBJ databases">
        <title>Genome sequencing of a novel mesophilic and cellulolytic organism within the genus Hungateiclostridium.</title>
        <authorList>
            <person name="Rettenmaier R."/>
            <person name="Liebl W."/>
            <person name="Zverlov V."/>
        </authorList>
    </citation>
    <scope>NUCLEOTIDE SEQUENCE [LARGE SCALE GENOMIC DNA]</scope>
    <source>
        <strain evidence="2">N2K1</strain>
    </source>
</reference>
<comment type="caution">
    <text evidence="1">The sequence shown here is derived from an EMBL/GenBank/DDBJ whole genome shotgun (WGS) entry which is preliminary data.</text>
</comment>
<organism evidence="1 2">
    <name type="scientific">Acetivibrio mesophilus</name>
    <dbReference type="NCBI Taxonomy" id="2487273"/>
    <lineage>
        <taxon>Bacteria</taxon>
        <taxon>Bacillati</taxon>
        <taxon>Bacillota</taxon>
        <taxon>Clostridia</taxon>
        <taxon>Eubacteriales</taxon>
        <taxon>Oscillospiraceae</taxon>
        <taxon>Acetivibrio</taxon>
    </lineage>
</organism>
<dbReference type="Proteomes" id="UP000289166">
    <property type="component" value="Unassembled WGS sequence"/>
</dbReference>
<accession>A0A4Q0I138</accession>
<protein>
    <submittedName>
        <fullName evidence="1">Uncharacterized protein</fullName>
    </submittedName>
</protein>
<dbReference type="EMBL" id="RLII01000028">
    <property type="protein sequence ID" value="RXE57954.1"/>
    <property type="molecule type" value="Genomic_DNA"/>
</dbReference>
<evidence type="ECO:0000313" key="1">
    <source>
        <dbReference type="EMBL" id="RXE57954.1"/>
    </source>
</evidence>
<evidence type="ECO:0000313" key="2">
    <source>
        <dbReference type="Proteomes" id="UP000289166"/>
    </source>
</evidence>
<gene>
    <name evidence="1" type="ORF">EFD62_14735</name>
</gene>
<name>A0A4Q0I138_9FIRM</name>
<dbReference type="AlphaFoldDB" id="A0A4Q0I138"/>